<proteinExistence type="predicted"/>
<protein>
    <submittedName>
        <fullName evidence="3">Uncharacterized protein</fullName>
    </submittedName>
</protein>
<gene>
    <name evidence="3" type="ORF">IWX90DRAFT_433915</name>
</gene>
<feature type="region of interest" description="Disordered" evidence="2">
    <location>
        <begin position="579"/>
        <end position="605"/>
    </location>
</feature>
<feature type="coiled-coil region" evidence="1">
    <location>
        <begin position="160"/>
        <end position="306"/>
    </location>
</feature>
<evidence type="ECO:0000256" key="2">
    <source>
        <dbReference type="SAM" id="MobiDB-lite"/>
    </source>
</evidence>
<evidence type="ECO:0000313" key="4">
    <source>
        <dbReference type="Proteomes" id="UP001456524"/>
    </source>
</evidence>
<feature type="compositionally biased region" description="Polar residues" evidence="2">
    <location>
        <begin position="79"/>
        <end position="89"/>
    </location>
</feature>
<feature type="region of interest" description="Disordered" evidence="2">
    <location>
        <begin position="450"/>
        <end position="473"/>
    </location>
</feature>
<feature type="region of interest" description="Disordered" evidence="2">
    <location>
        <begin position="1"/>
        <end position="158"/>
    </location>
</feature>
<feature type="compositionally biased region" description="Polar residues" evidence="2">
    <location>
        <begin position="14"/>
        <end position="58"/>
    </location>
</feature>
<reference evidence="3 4" key="1">
    <citation type="journal article" date="2022" name="G3 (Bethesda)">
        <title>Enemy or ally: a genomic approach to elucidate the lifestyle of Phyllosticta citrichinaensis.</title>
        <authorList>
            <person name="Buijs V.A."/>
            <person name="Groenewald J.Z."/>
            <person name="Haridas S."/>
            <person name="LaButti K.M."/>
            <person name="Lipzen A."/>
            <person name="Martin F.M."/>
            <person name="Barry K."/>
            <person name="Grigoriev I.V."/>
            <person name="Crous P.W."/>
            <person name="Seidl M.F."/>
        </authorList>
    </citation>
    <scope>NUCLEOTIDE SEQUENCE [LARGE SCALE GENOMIC DNA]</scope>
    <source>
        <strain evidence="3 4">CBS 129764</strain>
    </source>
</reference>
<keyword evidence="1" id="KW-0175">Coiled coil</keyword>
<sequence length="605" mass="69346">MSDGKRVSAGQAVPSASPSKTKWNTRTPDGTASDSTDVYYGSSETTPSIRSPSPNKPTETAAETALHGVPQLVLDVGSEQAQNRASSASPVPRITISGPASPEEEEMPRSPVFRIPSVRASGSGGLHPRRSRSLSAGAQVGGGPSMDMKAMEASCEVPEHRKAVNTIRDLKSEIEELKERVEQGEKREDDFVKLVDEQRELQRRVEESQAEVQELRTKSDKFKRERDEYLRAKNRLNRELQERNKAKPCRVAEHEELSRRVKEMEADREKVKNSRECSMPLHHQFLAEYAEKVKEQDREIQVWRLRTARLQAMEVCNLPLHKIILKEYHDQVNIMDKEIQAKDKVIEEQERMIATATSVQQESGDCREHSAQLSQIKAMEDHLEGQRAKLGQGLQSAIGEMKRQEEGMDAWIANIAQRDVYTREITDEDLERLHKIYLDRSNGFRALKKEMASGQSEEPRKQERGDQDDKTRRLENWVKKKEDVVSKAVEIVERLQKELKERDVEMIALRKGAKISIDQSKMDPDHFDLKWELDNDKYRALIKFGVQLKLADQQEALQKLQEIEMPNARADLKAFKKANEEKRREVEDRMMRLTGEAPKEREGLR</sequence>
<name>A0ABR1XU86_9PEZI</name>
<organism evidence="3 4">
    <name type="scientific">Phyllosticta citrichinensis</name>
    <dbReference type="NCBI Taxonomy" id="1130410"/>
    <lineage>
        <taxon>Eukaryota</taxon>
        <taxon>Fungi</taxon>
        <taxon>Dikarya</taxon>
        <taxon>Ascomycota</taxon>
        <taxon>Pezizomycotina</taxon>
        <taxon>Dothideomycetes</taxon>
        <taxon>Dothideomycetes incertae sedis</taxon>
        <taxon>Botryosphaeriales</taxon>
        <taxon>Phyllostictaceae</taxon>
        <taxon>Phyllosticta</taxon>
    </lineage>
</organism>
<keyword evidence="4" id="KW-1185">Reference proteome</keyword>
<dbReference type="EMBL" id="JBBWUH010000005">
    <property type="protein sequence ID" value="KAK8166835.1"/>
    <property type="molecule type" value="Genomic_DNA"/>
</dbReference>
<evidence type="ECO:0000256" key="1">
    <source>
        <dbReference type="SAM" id="Coils"/>
    </source>
</evidence>
<evidence type="ECO:0000313" key="3">
    <source>
        <dbReference type="EMBL" id="KAK8166835.1"/>
    </source>
</evidence>
<accession>A0ABR1XU86</accession>
<dbReference type="Proteomes" id="UP001456524">
    <property type="component" value="Unassembled WGS sequence"/>
</dbReference>
<comment type="caution">
    <text evidence="3">The sequence shown here is derived from an EMBL/GenBank/DDBJ whole genome shotgun (WGS) entry which is preliminary data.</text>
</comment>